<dbReference type="InterPro" id="IPR046938">
    <property type="entry name" value="DNA_clamp_sf"/>
</dbReference>
<name>A0A3B9H195_9PROT</name>
<evidence type="ECO:0000256" key="6">
    <source>
        <dbReference type="ARBA" id="ARBA00022695"/>
    </source>
</evidence>
<dbReference type="SUPFAM" id="SSF55979">
    <property type="entry name" value="DNA clamp"/>
    <property type="match status" value="3"/>
</dbReference>
<dbReference type="NCBIfam" id="TIGR00663">
    <property type="entry name" value="dnan"/>
    <property type="match status" value="1"/>
</dbReference>
<keyword evidence="6 10" id="KW-0548">Nucleotidyltransferase</keyword>
<feature type="domain" description="DNA polymerase III beta sliding clamp C-terminal" evidence="13">
    <location>
        <begin position="254"/>
        <end position="372"/>
    </location>
</feature>
<dbReference type="PIRSF" id="PIRSF000804">
    <property type="entry name" value="DNA_pol_III_b"/>
    <property type="match status" value="1"/>
</dbReference>
<dbReference type="SMART" id="SM00480">
    <property type="entry name" value="POL3Bc"/>
    <property type="match status" value="1"/>
</dbReference>
<proteinExistence type="inferred from homology"/>
<dbReference type="GO" id="GO:0009360">
    <property type="term" value="C:DNA polymerase III complex"/>
    <property type="evidence" value="ECO:0007669"/>
    <property type="project" value="InterPro"/>
</dbReference>
<dbReference type="CDD" id="cd00140">
    <property type="entry name" value="beta_clamp"/>
    <property type="match status" value="1"/>
</dbReference>
<keyword evidence="5 10" id="KW-0808">Transferase</keyword>
<dbReference type="GO" id="GO:0003677">
    <property type="term" value="F:DNA binding"/>
    <property type="evidence" value="ECO:0007669"/>
    <property type="project" value="UniProtKB-UniRule"/>
</dbReference>
<dbReference type="GO" id="GO:0006271">
    <property type="term" value="P:DNA strand elongation involved in DNA replication"/>
    <property type="evidence" value="ECO:0007669"/>
    <property type="project" value="TreeGrafter"/>
</dbReference>
<dbReference type="GO" id="GO:0003887">
    <property type="term" value="F:DNA-directed DNA polymerase activity"/>
    <property type="evidence" value="ECO:0007669"/>
    <property type="project" value="UniProtKB-UniRule"/>
</dbReference>
<dbReference type="RefSeq" id="WP_272989951.1">
    <property type="nucleotide sequence ID" value="NZ_CALCOC010000311.1"/>
</dbReference>
<organism evidence="14 15">
    <name type="scientific">Hyphomonas adhaerens</name>
    <dbReference type="NCBI Taxonomy" id="81029"/>
    <lineage>
        <taxon>Bacteria</taxon>
        <taxon>Pseudomonadati</taxon>
        <taxon>Pseudomonadota</taxon>
        <taxon>Alphaproteobacteria</taxon>
        <taxon>Hyphomonadales</taxon>
        <taxon>Hyphomonadaceae</taxon>
        <taxon>Hyphomonas</taxon>
    </lineage>
</organism>
<evidence type="ECO:0000256" key="2">
    <source>
        <dbReference type="ARBA" id="ARBA00010752"/>
    </source>
</evidence>
<comment type="caution">
    <text evidence="14">The sequence shown here is derived from an EMBL/GenBank/DDBJ whole genome shotgun (WGS) entry which is preliminary data.</text>
</comment>
<reference evidence="14 15" key="1">
    <citation type="journal article" date="2018" name="Nat. Biotechnol.">
        <title>A standardized bacterial taxonomy based on genome phylogeny substantially revises the tree of life.</title>
        <authorList>
            <person name="Parks D.H."/>
            <person name="Chuvochina M."/>
            <person name="Waite D.W."/>
            <person name="Rinke C."/>
            <person name="Skarshewski A."/>
            <person name="Chaumeil P.A."/>
            <person name="Hugenholtz P."/>
        </authorList>
    </citation>
    <scope>NUCLEOTIDE SEQUENCE [LARGE SCALE GENOMIC DNA]</scope>
    <source>
        <strain evidence="14">UBA8733</strain>
    </source>
</reference>
<dbReference type="Gene3D" id="3.10.150.10">
    <property type="entry name" value="DNA Polymerase III, subunit A, domain 2"/>
    <property type="match status" value="1"/>
</dbReference>
<evidence type="ECO:0000256" key="7">
    <source>
        <dbReference type="ARBA" id="ARBA00022705"/>
    </source>
</evidence>
<dbReference type="Pfam" id="PF02767">
    <property type="entry name" value="DNA_pol3_beta_2"/>
    <property type="match status" value="1"/>
</dbReference>
<dbReference type="Pfam" id="PF02768">
    <property type="entry name" value="DNA_pol3_beta_3"/>
    <property type="match status" value="1"/>
</dbReference>
<keyword evidence="7 10" id="KW-0235">DNA replication</keyword>
<dbReference type="InterPro" id="IPR001001">
    <property type="entry name" value="DNA_polIII_beta"/>
</dbReference>
<feature type="domain" description="DNA polymerase III beta sliding clamp N-terminal" evidence="11">
    <location>
        <begin position="15"/>
        <end position="126"/>
    </location>
</feature>
<accession>A0A3B9H195</accession>
<sequence>MTGRKKQDGDGLIATIDQQVLTKALAAVSGALPRRSQIPILDTVLIEAGAASLTLTTTNLDQEASIQVGAVIDQPGSLCIDAKPATAIMGRMKGDLTLTQDATNLNVIAGRARASHPTLPPEDFQKFSEVIGAEFEIAPGALASGIGSVIHAVSSEETRPYLGGIFVERDAEKGRLVFTATDGIRLATLPVTCNVEDSFRAPIIPRRALSDILKLCERASEPVTVTIGEDVVEVTRQGECYRTKLIDGTYPDWKRVVPKIDGATRICLPRKELMEALAVAMSASNEKSHAIRLTCEEGKMTLTARATEGAWAEGVVEYTDIPPAPEFGLNGKNMMQALQALATDEVTLAVVDAATPVRIDAEGDLVQVIVPLRV</sequence>
<evidence type="ECO:0000256" key="8">
    <source>
        <dbReference type="ARBA" id="ARBA00022932"/>
    </source>
</evidence>
<dbReference type="Pfam" id="PF00712">
    <property type="entry name" value="DNA_pol3_beta"/>
    <property type="match status" value="1"/>
</dbReference>
<evidence type="ECO:0000256" key="1">
    <source>
        <dbReference type="ARBA" id="ARBA00004496"/>
    </source>
</evidence>
<keyword evidence="4 10" id="KW-0963">Cytoplasm</keyword>
<dbReference type="InterPro" id="IPR022637">
    <property type="entry name" value="DNA_polIII_beta_cen"/>
</dbReference>
<dbReference type="PANTHER" id="PTHR30478:SF0">
    <property type="entry name" value="BETA SLIDING CLAMP"/>
    <property type="match status" value="1"/>
</dbReference>
<keyword evidence="8 10" id="KW-0239">DNA-directed DNA polymerase</keyword>
<evidence type="ECO:0000256" key="10">
    <source>
        <dbReference type="PIRNR" id="PIRNR000804"/>
    </source>
</evidence>
<evidence type="ECO:0000256" key="9">
    <source>
        <dbReference type="ARBA" id="ARBA00023125"/>
    </source>
</evidence>
<evidence type="ECO:0000256" key="3">
    <source>
        <dbReference type="ARBA" id="ARBA00021035"/>
    </source>
</evidence>
<keyword evidence="9" id="KW-0238">DNA-binding</keyword>
<comment type="function">
    <text evidence="10">Confers DNA tethering and processivity to DNA polymerases and other proteins. Acts as a clamp, forming a ring around DNA (a reaction catalyzed by the clamp-loading complex) which diffuses in an ATP-independent manner freely and bidirectionally along dsDNA. Initially characterized for its ability to contact the catalytic subunit of DNA polymerase III (Pol III), a complex, multichain enzyme responsible for most of the replicative synthesis in bacteria; Pol III exhibits 3'-5' exonuclease proofreading activity. The beta chain is required for initiation of replication as well as for processivity of DNA replication.</text>
</comment>
<comment type="subcellular location">
    <subcellularLocation>
        <location evidence="1 10">Cytoplasm</location>
    </subcellularLocation>
</comment>
<dbReference type="Proteomes" id="UP000259610">
    <property type="component" value="Unassembled WGS sequence"/>
</dbReference>
<evidence type="ECO:0000313" key="14">
    <source>
        <dbReference type="EMBL" id="HAE28226.1"/>
    </source>
</evidence>
<dbReference type="PANTHER" id="PTHR30478">
    <property type="entry name" value="DNA POLYMERASE III SUBUNIT BETA"/>
    <property type="match status" value="1"/>
</dbReference>
<evidence type="ECO:0000256" key="5">
    <source>
        <dbReference type="ARBA" id="ARBA00022679"/>
    </source>
</evidence>
<evidence type="ECO:0000259" key="13">
    <source>
        <dbReference type="Pfam" id="PF02768"/>
    </source>
</evidence>
<gene>
    <name evidence="14" type="primary">dnaN</name>
    <name evidence="14" type="ORF">DCG58_13770</name>
</gene>
<protein>
    <recommendedName>
        <fullName evidence="3 10">Beta sliding clamp</fullName>
    </recommendedName>
</protein>
<dbReference type="InterPro" id="IPR022635">
    <property type="entry name" value="DNA_polIII_beta_C"/>
</dbReference>
<feature type="domain" description="DNA polymerase III beta sliding clamp central" evidence="12">
    <location>
        <begin position="139"/>
        <end position="252"/>
    </location>
</feature>
<dbReference type="Gene3D" id="3.70.10.10">
    <property type="match status" value="1"/>
</dbReference>
<dbReference type="GO" id="GO:0008408">
    <property type="term" value="F:3'-5' exonuclease activity"/>
    <property type="evidence" value="ECO:0007669"/>
    <property type="project" value="InterPro"/>
</dbReference>
<comment type="similarity">
    <text evidence="2 10">Belongs to the beta sliding clamp family.</text>
</comment>
<dbReference type="GO" id="GO:0005737">
    <property type="term" value="C:cytoplasm"/>
    <property type="evidence" value="ECO:0007669"/>
    <property type="project" value="UniProtKB-SubCell"/>
</dbReference>
<evidence type="ECO:0000259" key="12">
    <source>
        <dbReference type="Pfam" id="PF02767"/>
    </source>
</evidence>
<evidence type="ECO:0000256" key="4">
    <source>
        <dbReference type="ARBA" id="ARBA00022490"/>
    </source>
</evidence>
<evidence type="ECO:0000313" key="15">
    <source>
        <dbReference type="Proteomes" id="UP000259610"/>
    </source>
</evidence>
<dbReference type="EMBL" id="DMAN01000306">
    <property type="protein sequence ID" value="HAE28226.1"/>
    <property type="molecule type" value="Genomic_DNA"/>
</dbReference>
<comment type="subunit">
    <text evidence="10">Forms a ring-shaped head-to-tail homodimer around DNA.</text>
</comment>
<dbReference type="AlphaFoldDB" id="A0A3B9H195"/>
<dbReference type="InterPro" id="IPR022634">
    <property type="entry name" value="DNA_polIII_beta_N"/>
</dbReference>
<evidence type="ECO:0000259" key="11">
    <source>
        <dbReference type="Pfam" id="PF00712"/>
    </source>
</evidence>